<sequence>MEKLLIRTKILFQESAASYLYRVASVNHYSNIYYLATCINSTIAKINNNFFNEEQLNKISFLSEVCKDTLHLSTHNKLNNYLGPKLFNQVIMRNKIKFCPQCIYDSHFHRYTWGVLSINLCTDHLVELIDCCQGCGKAIPLSSFMNGCCTSCGFKFLSSKSVVLNRNELFCKAQLALYNAFFIEHYSNLPLGLSLKDFLLLSFHTFHLLEGMKSYISNSEETIQIFHNKSMGYRKSSAMALALGNVYWMLQDFPNHYYRLLTDFCNKNYNKKQRFYEKKKRFEELFETVKYASLKKVYDQFWLEKLDQGVIRRDFSVFRDAPEILQQKKYVSKDEIRTNIGMCYDTVEKLSINKKLVMRTTQKGAIKRYMVEKDSLNLALKEKIMLISKKEAALILGIQRDSVPKLINAGFLRTYKITPNSVEKLELQEVKNLVIRCRGEVVKGKIEGISFHEALIKYSVNGLKIIHLIQFILNGVLQPFSDTESGSLADNYFKIHELEKCIMYIKEAQINDVGYFMSDLKRLLHVGNNTIRRLAIQKVLVPQKIIYIKDGRKRYLYNKEEVEAFIENKA</sequence>
<keyword evidence="3" id="KW-1185">Reference proteome</keyword>
<protein>
    <submittedName>
        <fullName evidence="2">Helix-turn-helix domain-containing protein</fullName>
    </submittedName>
</protein>
<evidence type="ECO:0000259" key="1">
    <source>
        <dbReference type="Pfam" id="PF06527"/>
    </source>
</evidence>
<evidence type="ECO:0000313" key="2">
    <source>
        <dbReference type="EMBL" id="MCZ8514341.1"/>
    </source>
</evidence>
<dbReference type="Proteomes" id="UP001527882">
    <property type="component" value="Unassembled WGS sequence"/>
</dbReference>
<gene>
    <name evidence="2" type="ORF">O9H85_18305</name>
</gene>
<name>A0ABT4QC30_9BACL</name>
<evidence type="ECO:0000313" key="3">
    <source>
        <dbReference type="Proteomes" id="UP001527882"/>
    </source>
</evidence>
<dbReference type="InterPro" id="IPR009492">
    <property type="entry name" value="TniQ"/>
</dbReference>
<reference evidence="2 3" key="1">
    <citation type="submission" date="2022-12" db="EMBL/GenBank/DDBJ databases">
        <title>Draft genome sequence of Paenibacillus sp. dW9.</title>
        <authorList>
            <person name="Choi E.-W."/>
            <person name="Kim D.-U."/>
        </authorList>
    </citation>
    <scope>NUCLEOTIDE SEQUENCE [LARGE SCALE GENOMIC DNA]</scope>
    <source>
        <strain evidence="3">dW9</strain>
    </source>
</reference>
<accession>A0ABT4QC30</accession>
<feature type="domain" description="TniQ" evidence="1">
    <location>
        <begin position="7"/>
        <end position="128"/>
    </location>
</feature>
<dbReference type="EMBL" id="JAQAGZ010000011">
    <property type="protein sequence ID" value="MCZ8514341.1"/>
    <property type="molecule type" value="Genomic_DNA"/>
</dbReference>
<organism evidence="2 3">
    <name type="scientific">Paenibacillus gyeongsangnamensis</name>
    <dbReference type="NCBI Taxonomy" id="3388067"/>
    <lineage>
        <taxon>Bacteria</taxon>
        <taxon>Bacillati</taxon>
        <taxon>Bacillota</taxon>
        <taxon>Bacilli</taxon>
        <taxon>Bacillales</taxon>
        <taxon>Paenibacillaceae</taxon>
        <taxon>Paenibacillus</taxon>
    </lineage>
</organism>
<dbReference type="RefSeq" id="WP_269882857.1">
    <property type="nucleotide sequence ID" value="NZ_JAQAGZ010000011.1"/>
</dbReference>
<dbReference type="Pfam" id="PF06527">
    <property type="entry name" value="TniQ"/>
    <property type="match status" value="1"/>
</dbReference>
<comment type="caution">
    <text evidence="2">The sequence shown here is derived from an EMBL/GenBank/DDBJ whole genome shotgun (WGS) entry which is preliminary data.</text>
</comment>
<proteinExistence type="predicted"/>